<dbReference type="Proteomes" id="UP000593573">
    <property type="component" value="Unassembled WGS sequence"/>
</dbReference>
<gene>
    <name evidence="2" type="ORF">Goklo_006170</name>
</gene>
<dbReference type="AlphaFoldDB" id="A0A7J8VGN2"/>
<feature type="transmembrane region" description="Helical" evidence="1">
    <location>
        <begin position="48"/>
        <end position="67"/>
    </location>
</feature>
<keyword evidence="1" id="KW-0812">Transmembrane</keyword>
<keyword evidence="3" id="KW-1185">Reference proteome</keyword>
<keyword evidence="1" id="KW-0472">Membrane</keyword>
<proteinExistence type="predicted"/>
<reference evidence="2 3" key="1">
    <citation type="journal article" date="2019" name="Genome Biol. Evol.">
        <title>Insights into the evolution of the New World diploid cottons (Gossypium, subgenus Houzingenia) based on genome sequencing.</title>
        <authorList>
            <person name="Grover C.E."/>
            <person name="Arick M.A. 2nd"/>
            <person name="Thrash A."/>
            <person name="Conover J.L."/>
            <person name="Sanders W.S."/>
            <person name="Peterson D.G."/>
            <person name="Frelichowski J.E."/>
            <person name="Scheffler J.A."/>
            <person name="Scheffler B.E."/>
            <person name="Wendel J.F."/>
        </authorList>
    </citation>
    <scope>NUCLEOTIDE SEQUENCE [LARGE SCALE GENOMIC DNA]</scope>
    <source>
        <strain evidence="2">57</strain>
        <tissue evidence="2">Leaf</tissue>
    </source>
</reference>
<accession>A0A7J8VGN2</accession>
<name>A0A7J8VGN2_9ROSI</name>
<dbReference type="OrthoDB" id="992872at2759"/>
<evidence type="ECO:0000313" key="3">
    <source>
        <dbReference type="Proteomes" id="UP000593573"/>
    </source>
</evidence>
<sequence>MLKKVLLMNKLNLWVNNLIRLLMYWNNLLRIKHYIFIKKWCQWRWKDLMTTFFVMCLIIFWVVNSGLKLS</sequence>
<organism evidence="2 3">
    <name type="scientific">Gossypium klotzschianum</name>
    <dbReference type="NCBI Taxonomy" id="34286"/>
    <lineage>
        <taxon>Eukaryota</taxon>
        <taxon>Viridiplantae</taxon>
        <taxon>Streptophyta</taxon>
        <taxon>Embryophyta</taxon>
        <taxon>Tracheophyta</taxon>
        <taxon>Spermatophyta</taxon>
        <taxon>Magnoliopsida</taxon>
        <taxon>eudicotyledons</taxon>
        <taxon>Gunneridae</taxon>
        <taxon>Pentapetalae</taxon>
        <taxon>rosids</taxon>
        <taxon>malvids</taxon>
        <taxon>Malvales</taxon>
        <taxon>Malvaceae</taxon>
        <taxon>Malvoideae</taxon>
        <taxon>Gossypium</taxon>
    </lineage>
</organism>
<evidence type="ECO:0000256" key="1">
    <source>
        <dbReference type="SAM" id="Phobius"/>
    </source>
</evidence>
<evidence type="ECO:0000313" key="2">
    <source>
        <dbReference type="EMBL" id="MBA0661956.1"/>
    </source>
</evidence>
<dbReference type="EMBL" id="JABFAB010000010">
    <property type="protein sequence ID" value="MBA0661956.1"/>
    <property type="molecule type" value="Genomic_DNA"/>
</dbReference>
<keyword evidence="1" id="KW-1133">Transmembrane helix</keyword>
<comment type="caution">
    <text evidence="2">The sequence shown here is derived from an EMBL/GenBank/DDBJ whole genome shotgun (WGS) entry which is preliminary data.</text>
</comment>
<protein>
    <submittedName>
        <fullName evidence="2">Uncharacterized protein</fullName>
    </submittedName>
</protein>